<evidence type="ECO:0000256" key="1">
    <source>
        <dbReference type="ARBA" id="ARBA00004167"/>
    </source>
</evidence>
<dbReference type="SMART" id="SM00181">
    <property type="entry name" value="EGF"/>
    <property type="match status" value="2"/>
</dbReference>
<gene>
    <name evidence="12" type="ORF">F2Q70_00020264</name>
</gene>
<dbReference type="SUPFAM" id="SSF56112">
    <property type="entry name" value="Protein kinase-like (PK-like)"/>
    <property type="match status" value="1"/>
</dbReference>
<accession>A0A8S9GS09</accession>
<dbReference type="PROSITE" id="PS00010">
    <property type="entry name" value="ASX_HYDROXYL"/>
    <property type="match status" value="1"/>
</dbReference>
<dbReference type="Gene3D" id="2.10.25.10">
    <property type="entry name" value="Laminin"/>
    <property type="match status" value="2"/>
</dbReference>
<dbReference type="EMBL" id="QGKY02001925">
    <property type="protein sequence ID" value="KAF2548593.1"/>
    <property type="molecule type" value="Genomic_DNA"/>
</dbReference>
<comment type="caution">
    <text evidence="9">Lacks conserved residue(s) required for the propagation of feature annotation.</text>
</comment>
<protein>
    <recommendedName>
        <fullName evidence="11">EGF-like domain-containing protein</fullName>
    </recommendedName>
</protein>
<dbReference type="PANTHER" id="PTHR33491">
    <property type="entry name" value="OSJNBA0016N04.9 PROTEIN"/>
    <property type="match status" value="1"/>
</dbReference>
<feature type="domain" description="EGF-like" evidence="11">
    <location>
        <begin position="287"/>
        <end position="325"/>
    </location>
</feature>
<keyword evidence="6" id="KW-1133">Transmembrane helix</keyword>
<evidence type="ECO:0000256" key="10">
    <source>
        <dbReference type="SAM" id="SignalP"/>
    </source>
</evidence>
<dbReference type="InterPro" id="IPR000742">
    <property type="entry name" value="EGF"/>
</dbReference>
<dbReference type="CDD" id="cd00054">
    <property type="entry name" value="EGF_CA"/>
    <property type="match status" value="1"/>
</dbReference>
<proteinExistence type="predicted"/>
<dbReference type="InterPro" id="IPR049883">
    <property type="entry name" value="NOTCH1_EGF-like"/>
</dbReference>
<dbReference type="Pfam" id="PF13947">
    <property type="entry name" value="GUB_WAK_bind"/>
    <property type="match status" value="1"/>
</dbReference>
<evidence type="ECO:0000256" key="4">
    <source>
        <dbReference type="ARBA" id="ARBA00022729"/>
    </source>
</evidence>
<dbReference type="SMART" id="SM00179">
    <property type="entry name" value="EGF_CA"/>
    <property type="match status" value="2"/>
</dbReference>
<reference evidence="12" key="1">
    <citation type="submission" date="2019-12" db="EMBL/GenBank/DDBJ databases">
        <title>Genome sequencing and annotation of Brassica cretica.</title>
        <authorList>
            <person name="Studholme D.J."/>
            <person name="Sarris P.F."/>
        </authorList>
    </citation>
    <scope>NUCLEOTIDE SEQUENCE</scope>
    <source>
        <strain evidence="12">PFS-102/07</strain>
        <tissue evidence="12">Leaf</tissue>
    </source>
</reference>
<name>A0A8S9GS09_BRACR</name>
<dbReference type="InterPro" id="IPR001881">
    <property type="entry name" value="EGF-like_Ca-bd_dom"/>
</dbReference>
<keyword evidence="5" id="KW-0677">Repeat</keyword>
<evidence type="ECO:0000313" key="12">
    <source>
        <dbReference type="EMBL" id="KAF2548593.1"/>
    </source>
</evidence>
<dbReference type="PROSITE" id="PS01187">
    <property type="entry name" value="EGF_CA"/>
    <property type="match status" value="1"/>
</dbReference>
<dbReference type="GO" id="GO:0030247">
    <property type="term" value="F:polysaccharide binding"/>
    <property type="evidence" value="ECO:0007669"/>
    <property type="project" value="InterPro"/>
</dbReference>
<dbReference type="AlphaFoldDB" id="A0A8S9GS09"/>
<feature type="chain" id="PRO_5035741472" description="EGF-like domain-containing protein" evidence="10">
    <location>
        <begin position="19"/>
        <end position="423"/>
    </location>
</feature>
<keyword evidence="2 9" id="KW-0245">EGF-like domain</keyword>
<feature type="signal peptide" evidence="10">
    <location>
        <begin position="1"/>
        <end position="18"/>
    </location>
</feature>
<dbReference type="InterPro" id="IPR018097">
    <property type="entry name" value="EGF_Ca-bd_CS"/>
</dbReference>
<evidence type="ECO:0000256" key="3">
    <source>
        <dbReference type="ARBA" id="ARBA00022692"/>
    </source>
</evidence>
<evidence type="ECO:0000256" key="9">
    <source>
        <dbReference type="PROSITE-ProRule" id="PRU00076"/>
    </source>
</evidence>
<keyword evidence="8" id="KW-1015">Disulfide bond</keyword>
<dbReference type="InterPro" id="IPR000152">
    <property type="entry name" value="EGF-type_Asp/Asn_hydroxyl_site"/>
</dbReference>
<dbReference type="InterPro" id="IPR011009">
    <property type="entry name" value="Kinase-like_dom_sf"/>
</dbReference>
<dbReference type="Pfam" id="PF07645">
    <property type="entry name" value="EGF_CA"/>
    <property type="match status" value="1"/>
</dbReference>
<evidence type="ECO:0000256" key="2">
    <source>
        <dbReference type="ARBA" id="ARBA00022536"/>
    </source>
</evidence>
<sequence length="423" mass="46269">MKVHGVFLVAVYFYLTYTQPVKGQLQPHEGCQTRCGEVEIKYPFGISSGCYYPGDDSFNITCKGDRPYVLGHIEVTNFTHSSQLQVLRNRSSYCDDGQGKKNISVDSNYDLGNLSTSTKNKLTLVGCNALALLATSGDKPYATVCISACESQPAADAKCDGEGCCTTDIFDEWDNNFVEIGSTRLQLPNQASVHHFNPCVYAFLVEDGKFNFSPSHDLMNLRNKTTFPVLLDWSIGNQSCQKVGNTNICGENSVCANSTNRRTGYICKCKDGYEGNPYLSNEHGCQDFNECATGRHNCSDHSTCKDKVGGFECECHFGYHFDTTTKSCKLDTKASARETPLACCSSCLALARLSGAGASNVDFKIFTEEGMKEATNSYEESRILGQGGQGTVYKGILPDNSVVAIKKARLGGDRSQVEQFICE</sequence>
<dbReference type="SUPFAM" id="SSF57196">
    <property type="entry name" value="EGF/Laminin"/>
    <property type="match status" value="1"/>
</dbReference>
<dbReference type="Gene3D" id="3.30.200.20">
    <property type="entry name" value="Phosphorylase Kinase, domain 1"/>
    <property type="match status" value="1"/>
</dbReference>
<keyword evidence="3" id="KW-0812">Transmembrane</keyword>
<dbReference type="InterPro" id="IPR025287">
    <property type="entry name" value="WAK_GUB"/>
</dbReference>
<evidence type="ECO:0000256" key="8">
    <source>
        <dbReference type="ARBA" id="ARBA00023157"/>
    </source>
</evidence>
<evidence type="ECO:0000256" key="5">
    <source>
        <dbReference type="ARBA" id="ARBA00022737"/>
    </source>
</evidence>
<keyword evidence="4 10" id="KW-0732">Signal</keyword>
<comment type="caution">
    <text evidence="12">The sequence shown here is derived from an EMBL/GenBank/DDBJ whole genome shotgun (WGS) entry which is preliminary data.</text>
</comment>
<dbReference type="PROSITE" id="PS50026">
    <property type="entry name" value="EGF_3"/>
    <property type="match status" value="1"/>
</dbReference>
<evidence type="ECO:0000256" key="6">
    <source>
        <dbReference type="ARBA" id="ARBA00022989"/>
    </source>
</evidence>
<feature type="non-terminal residue" evidence="12">
    <location>
        <position position="423"/>
    </location>
</feature>
<dbReference type="GO" id="GO:0016020">
    <property type="term" value="C:membrane"/>
    <property type="evidence" value="ECO:0007669"/>
    <property type="project" value="UniProtKB-SubCell"/>
</dbReference>
<keyword evidence="7" id="KW-0472">Membrane</keyword>
<evidence type="ECO:0000259" key="11">
    <source>
        <dbReference type="PROSITE" id="PS50026"/>
    </source>
</evidence>
<dbReference type="FunFam" id="2.10.25.10:FF:000038">
    <property type="entry name" value="Fibrillin 2"/>
    <property type="match status" value="1"/>
</dbReference>
<evidence type="ECO:0000256" key="7">
    <source>
        <dbReference type="ARBA" id="ARBA00023136"/>
    </source>
</evidence>
<comment type="subcellular location">
    <subcellularLocation>
        <location evidence="1">Membrane</location>
        <topology evidence="1">Single-pass membrane protein</topology>
    </subcellularLocation>
</comment>
<organism evidence="12">
    <name type="scientific">Brassica cretica</name>
    <name type="common">Mustard</name>
    <dbReference type="NCBI Taxonomy" id="69181"/>
    <lineage>
        <taxon>Eukaryota</taxon>
        <taxon>Viridiplantae</taxon>
        <taxon>Streptophyta</taxon>
        <taxon>Embryophyta</taxon>
        <taxon>Tracheophyta</taxon>
        <taxon>Spermatophyta</taxon>
        <taxon>Magnoliopsida</taxon>
        <taxon>eudicotyledons</taxon>
        <taxon>Gunneridae</taxon>
        <taxon>Pentapetalae</taxon>
        <taxon>rosids</taxon>
        <taxon>malvids</taxon>
        <taxon>Brassicales</taxon>
        <taxon>Brassicaceae</taxon>
        <taxon>Brassiceae</taxon>
        <taxon>Brassica</taxon>
    </lineage>
</organism>
<dbReference type="GO" id="GO:0005509">
    <property type="term" value="F:calcium ion binding"/>
    <property type="evidence" value="ECO:0007669"/>
    <property type="project" value="InterPro"/>
</dbReference>